<comment type="caution">
    <text evidence="1">The sequence shown here is derived from an EMBL/GenBank/DDBJ whole genome shotgun (WGS) entry which is preliminary data.</text>
</comment>
<dbReference type="AlphaFoldDB" id="A0A0F9WKT8"/>
<name>A0A0F9WKT8_9ZZZZ</name>
<dbReference type="EMBL" id="LAZR01000252">
    <property type="protein sequence ID" value="KKN79118.1"/>
    <property type="molecule type" value="Genomic_DNA"/>
</dbReference>
<reference evidence="1" key="1">
    <citation type="journal article" date="2015" name="Nature">
        <title>Complex archaea that bridge the gap between prokaryotes and eukaryotes.</title>
        <authorList>
            <person name="Spang A."/>
            <person name="Saw J.H."/>
            <person name="Jorgensen S.L."/>
            <person name="Zaremba-Niedzwiedzka K."/>
            <person name="Martijn J."/>
            <person name="Lind A.E."/>
            <person name="van Eijk R."/>
            <person name="Schleper C."/>
            <person name="Guy L."/>
            <person name="Ettema T.J."/>
        </authorList>
    </citation>
    <scope>NUCLEOTIDE SEQUENCE</scope>
</reference>
<evidence type="ECO:0000313" key="1">
    <source>
        <dbReference type="EMBL" id="KKN79118.1"/>
    </source>
</evidence>
<protein>
    <submittedName>
        <fullName evidence="1">Uncharacterized protein</fullName>
    </submittedName>
</protein>
<proteinExistence type="predicted"/>
<organism evidence="1">
    <name type="scientific">marine sediment metagenome</name>
    <dbReference type="NCBI Taxonomy" id="412755"/>
    <lineage>
        <taxon>unclassified sequences</taxon>
        <taxon>metagenomes</taxon>
        <taxon>ecological metagenomes</taxon>
    </lineage>
</organism>
<gene>
    <name evidence="1" type="ORF">LCGC14_0343060</name>
</gene>
<accession>A0A0F9WKT8</accession>
<sequence length="74" mass="8232">MKFFLITRNENGACATQYETSKINDAVAKLIRDGYVEDMVALRGTSYTAHTPEKSFKVIHGVTAHIEVTSVKVE</sequence>